<dbReference type="Gene3D" id="3.40.50.970">
    <property type="match status" value="1"/>
</dbReference>
<evidence type="ECO:0000313" key="2">
    <source>
        <dbReference type="Proteomes" id="UP000681027"/>
    </source>
</evidence>
<keyword evidence="2" id="KW-1185">Reference proteome</keyword>
<name>A0ABS5NMD4_9BACI</name>
<dbReference type="SUPFAM" id="SSF52518">
    <property type="entry name" value="Thiamin diphosphate-binding fold (THDP-binding)"/>
    <property type="match status" value="1"/>
</dbReference>
<dbReference type="EMBL" id="JAGYPM010000001">
    <property type="protein sequence ID" value="MBS4188947.1"/>
    <property type="molecule type" value="Genomic_DNA"/>
</dbReference>
<reference evidence="1 2" key="1">
    <citation type="submission" date="2021-05" db="EMBL/GenBank/DDBJ databases">
        <title>Novel Bacillus species.</title>
        <authorList>
            <person name="Liu G."/>
        </authorList>
    </citation>
    <scope>NUCLEOTIDE SEQUENCE [LARGE SCALE GENOMIC DNA]</scope>
    <source>
        <strain evidence="1 2">FJAT-49705</strain>
    </source>
</reference>
<comment type="caution">
    <text evidence="1">The sequence shown here is derived from an EMBL/GenBank/DDBJ whole genome shotgun (WGS) entry which is preliminary data.</text>
</comment>
<evidence type="ECO:0000313" key="1">
    <source>
        <dbReference type="EMBL" id="MBS4188947.1"/>
    </source>
</evidence>
<evidence type="ECO:0008006" key="3">
    <source>
        <dbReference type="Google" id="ProtNLM"/>
    </source>
</evidence>
<dbReference type="RefSeq" id="WP_213100440.1">
    <property type="nucleotide sequence ID" value="NZ_JAGYPM010000001.1"/>
</dbReference>
<dbReference type="Proteomes" id="UP000681027">
    <property type="component" value="Unassembled WGS sequence"/>
</dbReference>
<proteinExistence type="predicted"/>
<accession>A0ABS5NMD4</accession>
<dbReference type="InterPro" id="IPR029061">
    <property type="entry name" value="THDP-binding"/>
</dbReference>
<gene>
    <name evidence="1" type="ORF">KHA94_01785</name>
</gene>
<protein>
    <recommendedName>
        <fullName evidence="3">Acetolactate synthase</fullName>
    </recommendedName>
</protein>
<sequence length="80" mass="9028">MYKWRWQLSNELSRINNSSQVAESYGIQAERANNLNDAELIIKEAFSHSNPAILEVDITEEENVFPIIPPGGSNLEAILK</sequence>
<organism evidence="1 2">
    <name type="scientific">Cytobacillus citreus</name>
    <dbReference type="NCBI Taxonomy" id="2833586"/>
    <lineage>
        <taxon>Bacteria</taxon>
        <taxon>Bacillati</taxon>
        <taxon>Bacillota</taxon>
        <taxon>Bacilli</taxon>
        <taxon>Bacillales</taxon>
        <taxon>Bacillaceae</taxon>
        <taxon>Cytobacillus</taxon>
    </lineage>
</organism>